<sequence>MRSDQIHRALAHGINRFEVCSLVSKGVRRTHKTGSRFEDSINDVLQYLGVREDDADSIHSAAEIATAKKMRSAA</sequence>
<dbReference type="AlphaFoldDB" id="A0A9J7BPV9"/>
<dbReference type="EMBL" id="CP093313">
    <property type="protein sequence ID" value="UWZ84916.1"/>
    <property type="molecule type" value="Genomic_DNA"/>
</dbReference>
<protein>
    <submittedName>
        <fullName evidence="1">DNA-directed RNA polymerase subunit omega</fullName>
    </submittedName>
</protein>
<keyword evidence="1" id="KW-0240">DNA-directed RNA polymerase</keyword>
<name>A0A9J7BPV9_9BACT</name>
<accession>A0A9J7BPV9</accession>
<proteinExistence type="predicted"/>
<dbReference type="KEGG" id="orp:MOP44_03005"/>
<keyword evidence="2" id="KW-1185">Reference proteome</keyword>
<dbReference type="GO" id="GO:0000428">
    <property type="term" value="C:DNA-directed RNA polymerase complex"/>
    <property type="evidence" value="ECO:0007669"/>
    <property type="project" value="UniProtKB-KW"/>
</dbReference>
<gene>
    <name evidence="1" type="ORF">MOP44_03005</name>
</gene>
<dbReference type="RefSeq" id="WP_260794422.1">
    <property type="nucleotide sequence ID" value="NZ_CP093313.1"/>
</dbReference>
<organism evidence="1 2">
    <name type="scientific">Occallatibacter riparius</name>
    <dbReference type="NCBI Taxonomy" id="1002689"/>
    <lineage>
        <taxon>Bacteria</taxon>
        <taxon>Pseudomonadati</taxon>
        <taxon>Acidobacteriota</taxon>
        <taxon>Terriglobia</taxon>
        <taxon>Terriglobales</taxon>
        <taxon>Acidobacteriaceae</taxon>
        <taxon>Occallatibacter</taxon>
    </lineage>
</organism>
<keyword evidence="1" id="KW-0804">Transcription</keyword>
<dbReference type="Proteomes" id="UP001059380">
    <property type="component" value="Chromosome"/>
</dbReference>
<evidence type="ECO:0000313" key="1">
    <source>
        <dbReference type="EMBL" id="UWZ84916.1"/>
    </source>
</evidence>
<reference evidence="1" key="1">
    <citation type="submission" date="2021-04" db="EMBL/GenBank/DDBJ databases">
        <title>Phylogenetic analysis of Acidobacteriaceae.</title>
        <authorList>
            <person name="Qiu L."/>
            <person name="Zhang Q."/>
        </authorList>
    </citation>
    <scope>NUCLEOTIDE SEQUENCE</scope>
    <source>
        <strain evidence="1">DSM 25168</strain>
    </source>
</reference>
<evidence type="ECO:0000313" key="2">
    <source>
        <dbReference type="Proteomes" id="UP001059380"/>
    </source>
</evidence>